<evidence type="ECO:0000256" key="8">
    <source>
        <dbReference type="ARBA" id="ARBA00022824"/>
    </source>
</evidence>
<dbReference type="EMBL" id="WJBH02000001">
    <property type="protein sequence ID" value="KAI9564918.1"/>
    <property type="molecule type" value="Genomic_DNA"/>
</dbReference>
<evidence type="ECO:0000256" key="13">
    <source>
        <dbReference type="ARBA" id="ARBA00023180"/>
    </source>
</evidence>
<comment type="similarity">
    <text evidence="3">Belongs to the peptidase M28 family.</text>
</comment>
<evidence type="ECO:0000256" key="6">
    <source>
        <dbReference type="ARBA" id="ARBA00022723"/>
    </source>
</evidence>
<feature type="transmembrane region" description="Helical" evidence="15">
    <location>
        <begin position="442"/>
        <end position="465"/>
    </location>
</feature>
<dbReference type="SUPFAM" id="SSF53187">
    <property type="entry name" value="Zn-dependent exopeptidases"/>
    <property type="match status" value="1"/>
</dbReference>
<keyword evidence="11" id="KW-0482">Metalloprotease</keyword>
<dbReference type="InterPro" id="IPR048024">
    <property type="entry name" value="Fxna-like_M28_dom"/>
</dbReference>
<evidence type="ECO:0000259" key="18">
    <source>
        <dbReference type="Pfam" id="PF22249"/>
    </source>
</evidence>
<feature type="domain" description="Peptidase M28" evidence="16">
    <location>
        <begin position="167"/>
        <end position="364"/>
    </location>
</feature>
<feature type="transmembrane region" description="Helical" evidence="15">
    <location>
        <begin position="540"/>
        <end position="556"/>
    </location>
</feature>
<evidence type="ECO:0000256" key="14">
    <source>
        <dbReference type="ARBA" id="ARBA00078796"/>
    </source>
</evidence>
<dbReference type="Proteomes" id="UP000820818">
    <property type="component" value="Linkage Group LG1"/>
</dbReference>
<evidence type="ECO:0000256" key="7">
    <source>
        <dbReference type="ARBA" id="ARBA00022801"/>
    </source>
</evidence>
<keyword evidence="8" id="KW-0256">Endoplasmic reticulum</keyword>
<dbReference type="InterPro" id="IPR053974">
    <property type="entry name" value="ERMP1_1-A_TM"/>
</dbReference>
<dbReference type="Pfam" id="PF22248">
    <property type="entry name" value="ERMP1_C"/>
    <property type="match status" value="1"/>
</dbReference>
<keyword evidence="13" id="KW-0325">Glycoprotein</keyword>
<name>A0AAD5LVQ4_9CRUS</name>
<comment type="cofactor">
    <cofactor evidence="1">
        <name>Zn(2+)</name>
        <dbReference type="ChEBI" id="CHEBI:29105"/>
    </cofactor>
</comment>
<evidence type="ECO:0000256" key="1">
    <source>
        <dbReference type="ARBA" id="ARBA00001947"/>
    </source>
</evidence>
<comment type="subcellular location">
    <subcellularLocation>
        <location evidence="2">Endoplasmic reticulum membrane</location>
        <topology evidence="2">Multi-pass membrane protein</topology>
    </subcellularLocation>
</comment>
<feature type="transmembrane region" description="Helical" evidence="15">
    <location>
        <begin position="568"/>
        <end position="598"/>
    </location>
</feature>
<keyword evidence="6" id="KW-0479">Metal-binding</keyword>
<keyword evidence="12 15" id="KW-0472">Membrane</keyword>
<feature type="transmembrane region" description="Helical" evidence="15">
    <location>
        <begin position="45"/>
        <end position="67"/>
    </location>
</feature>
<dbReference type="CDD" id="cd03875">
    <property type="entry name" value="M28_Fxna_like"/>
    <property type="match status" value="1"/>
</dbReference>
<dbReference type="AlphaFoldDB" id="A0AAD5LVQ4"/>
<keyword evidence="10 15" id="KW-1133">Transmembrane helix</keyword>
<keyword evidence="4" id="KW-0645">Protease</keyword>
<dbReference type="Gene3D" id="3.40.630.10">
    <property type="entry name" value="Zn peptidases"/>
    <property type="match status" value="1"/>
</dbReference>
<dbReference type="Pfam" id="PF22249">
    <property type="entry name" value="ERMP1-TM"/>
    <property type="match status" value="1"/>
</dbReference>
<dbReference type="PANTHER" id="PTHR12147">
    <property type="entry name" value="METALLOPEPTIDASE M28 FAMILY MEMBER"/>
    <property type="match status" value="1"/>
</dbReference>
<keyword evidence="9" id="KW-0862">Zinc</keyword>
<dbReference type="InterPro" id="IPR045175">
    <property type="entry name" value="M28_fam"/>
</dbReference>
<reference evidence="19 20" key="1">
    <citation type="submission" date="2022-05" db="EMBL/GenBank/DDBJ databases">
        <title>A multi-omics perspective on studying reproductive biology in Daphnia sinensis.</title>
        <authorList>
            <person name="Jia J."/>
        </authorList>
    </citation>
    <scope>NUCLEOTIDE SEQUENCE [LARGE SCALE GENOMIC DNA]</scope>
    <source>
        <strain evidence="19 20">WSL</strain>
    </source>
</reference>
<keyword evidence="20" id="KW-1185">Reference proteome</keyword>
<dbReference type="GO" id="GO:0046872">
    <property type="term" value="F:metal ion binding"/>
    <property type="evidence" value="ECO:0007669"/>
    <property type="project" value="UniProtKB-KW"/>
</dbReference>
<comment type="caution">
    <text evidence="19">The sequence shown here is derived from an EMBL/GenBank/DDBJ whole genome shotgun (WGS) entry which is preliminary data.</text>
</comment>
<evidence type="ECO:0000313" key="19">
    <source>
        <dbReference type="EMBL" id="KAI9564918.1"/>
    </source>
</evidence>
<keyword evidence="5 15" id="KW-0812">Transmembrane</keyword>
<dbReference type="PANTHER" id="PTHR12147:SF22">
    <property type="entry name" value="ENDOPLASMIC RETICULUM METALLOPEPTIDASE 1"/>
    <property type="match status" value="1"/>
</dbReference>
<sequence>MEKNRKNLRANTNLRKRGKLAGDFTPFGSTAGMTDGNSYNHTWKFPFLPCLISAIFGFVLLTGISTLSDHRLPAPILLKDTSSHPGAFIGERAYKHLERLTSIGPRVAGSYENEIRTVDLLMREIGFIKQFANSAHKITMDIQRPSGVMTPMADGIDHNTIYHALANVVVKIEDKNSSNINAESLLVNAHFDSVFGSPGASDNGVSVAVALEVLEVLSRRSEPTRHPVIFLFNGAEEKGMLGAHGFITQHSWAKQVGAFVNLDACGAGGREIVFQAGPGNSWLIKAYAAAAPYPFANIVAQEIFEAKLVPSDTDFKIFRDFGKIPGLDLAYFKNGYVYHTKYDDIQHVSLSSVQRAGDNLLALVSKLADSDWPSMRDSGEIVIFFDYLGLFMITFSNLSWHLLNITLITLAFYQSIAWVTLQDADSPSGRIGTVCKQVVFSCLTGVFQMLGAFFAAWLIVGVMTLAGFTMSWYSRPYVLVGLYGMPSLAVALFVFLQVSAAQERALKSSFLMERVQFEGAKLNLTLIVLLTYMYGIRANVLLLLWLSSAIFGRWFLDKVYRRKTIDGGWLLLHFFSFAVPILQTLYLSDSVIALLVPISGRNGIHSNPDLLVAMVTVAFGLLIAAFFFPLASLVRHARRILFLLMAGHLLVVLAVIFTPLGFPYSTGIVEAKPQRVQILHVERTFYESNGLVRRRESGYWLFGWDHHIKPELLAPLEPREGVKLVDESHCHTLPYCGLPYYFPYLKRIRSSYWAPAPQPLIYHPTRIELIDQKLTGVDKRSLTFTLTGPDHMTLMIWPISGVKLVGWSASKELPHADSFYTERPLYFVTYFYGVQPDTPYELTVTLEVPPSLSGKKVLEIAVTSHILHGHESIANEFANTLKKFPSWMYAHGWTATYSHWSF</sequence>
<feature type="domain" description="Endoplasmic reticulum metallopeptidase 1/1-A TM" evidence="18">
    <location>
        <begin position="437"/>
        <end position="653"/>
    </location>
</feature>
<evidence type="ECO:0000256" key="15">
    <source>
        <dbReference type="SAM" id="Phobius"/>
    </source>
</evidence>
<dbReference type="FunFam" id="3.40.630.10:FF:000008">
    <property type="entry name" value="Endoplasmic reticulum metallopeptidase 1"/>
    <property type="match status" value="1"/>
</dbReference>
<evidence type="ECO:0000256" key="3">
    <source>
        <dbReference type="ARBA" id="ARBA00010918"/>
    </source>
</evidence>
<organism evidence="19 20">
    <name type="scientific">Daphnia sinensis</name>
    <dbReference type="NCBI Taxonomy" id="1820382"/>
    <lineage>
        <taxon>Eukaryota</taxon>
        <taxon>Metazoa</taxon>
        <taxon>Ecdysozoa</taxon>
        <taxon>Arthropoda</taxon>
        <taxon>Crustacea</taxon>
        <taxon>Branchiopoda</taxon>
        <taxon>Diplostraca</taxon>
        <taxon>Cladocera</taxon>
        <taxon>Anomopoda</taxon>
        <taxon>Daphniidae</taxon>
        <taxon>Daphnia</taxon>
        <taxon>Daphnia similis group</taxon>
    </lineage>
</organism>
<dbReference type="InterPro" id="IPR007484">
    <property type="entry name" value="Peptidase_M28"/>
</dbReference>
<dbReference type="GO" id="GO:0006508">
    <property type="term" value="P:proteolysis"/>
    <property type="evidence" value="ECO:0007669"/>
    <property type="project" value="UniProtKB-KW"/>
</dbReference>
<accession>A0AAD5LVQ4</accession>
<protein>
    <recommendedName>
        <fullName evidence="14">FXNA-like protease</fullName>
    </recommendedName>
</protein>
<evidence type="ECO:0000256" key="5">
    <source>
        <dbReference type="ARBA" id="ARBA00022692"/>
    </source>
</evidence>
<gene>
    <name evidence="19" type="ORF">GHT06_008659</name>
</gene>
<feature type="transmembrane region" description="Helical" evidence="15">
    <location>
        <begin position="640"/>
        <end position="662"/>
    </location>
</feature>
<proteinExistence type="inferred from homology"/>
<dbReference type="Pfam" id="PF04389">
    <property type="entry name" value="Peptidase_M28"/>
    <property type="match status" value="1"/>
</dbReference>
<evidence type="ECO:0000313" key="20">
    <source>
        <dbReference type="Proteomes" id="UP000820818"/>
    </source>
</evidence>
<evidence type="ECO:0000256" key="11">
    <source>
        <dbReference type="ARBA" id="ARBA00023049"/>
    </source>
</evidence>
<keyword evidence="7" id="KW-0378">Hydrolase</keyword>
<feature type="transmembrane region" description="Helical" evidence="15">
    <location>
        <begin position="477"/>
        <end position="496"/>
    </location>
</feature>
<feature type="transmembrane region" description="Helical" evidence="15">
    <location>
        <begin position="610"/>
        <end position="628"/>
    </location>
</feature>
<feature type="domain" description="Endoplasmic reticulum metallopeptidase 1-like C-terminal" evidence="17">
    <location>
        <begin position="672"/>
        <end position="900"/>
    </location>
</feature>
<evidence type="ECO:0000259" key="17">
    <source>
        <dbReference type="Pfam" id="PF22248"/>
    </source>
</evidence>
<evidence type="ECO:0000256" key="10">
    <source>
        <dbReference type="ARBA" id="ARBA00022989"/>
    </source>
</evidence>
<evidence type="ECO:0000256" key="4">
    <source>
        <dbReference type="ARBA" id="ARBA00022670"/>
    </source>
</evidence>
<dbReference type="GO" id="GO:0005789">
    <property type="term" value="C:endoplasmic reticulum membrane"/>
    <property type="evidence" value="ECO:0007669"/>
    <property type="project" value="UniProtKB-SubCell"/>
</dbReference>
<dbReference type="InterPro" id="IPR053973">
    <property type="entry name" value="ERMP1-like_C"/>
</dbReference>
<evidence type="ECO:0000256" key="2">
    <source>
        <dbReference type="ARBA" id="ARBA00004477"/>
    </source>
</evidence>
<evidence type="ECO:0000259" key="16">
    <source>
        <dbReference type="Pfam" id="PF04389"/>
    </source>
</evidence>
<evidence type="ECO:0000256" key="9">
    <source>
        <dbReference type="ARBA" id="ARBA00022833"/>
    </source>
</evidence>
<dbReference type="GO" id="GO:0008235">
    <property type="term" value="F:metalloexopeptidase activity"/>
    <property type="evidence" value="ECO:0007669"/>
    <property type="project" value="InterPro"/>
</dbReference>
<evidence type="ECO:0000256" key="12">
    <source>
        <dbReference type="ARBA" id="ARBA00023136"/>
    </source>
</evidence>